<reference evidence="2 3" key="1">
    <citation type="submission" date="2024-01" db="EMBL/GenBank/DDBJ databases">
        <title>The genomes of 5 underutilized Papilionoideae crops provide insights into root nodulation and disease resistance.</title>
        <authorList>
            <person name="Yuan L."/>
        </authorList>
    </citation>
    <scope>NUCLEOTIDE SEQUENCE [LARGE SCALE GENOMIC DNA]</scope>
    <source>
        <strain evidence="2">LY-2023</strain>
        <tissue evidence="2">Leaf</tissue>
    </source>
</reference>
<sequence length="234" mass="26073">MEKKTTSSSSICWKIRKAFAINPAFKVIHRIKHYYQEPSPRPLNTLSNSPSLPPPQYHPSQNLKTNNKIQQGEGVIPIKFDYSTPSSTLHGQVSKVASPQVGRISETKGKVDTKVEPQPFYFQGSKAGVFKGEKNDPLKEQHGVGMLQEQQGKKTLDINDTFSEYIQRAKCRIRTVSNIGGGQSNSVSNEAKGSSGNNNRMENQRDHFSDFIQHAKKKIRTTSSLGKTTSLKRG</sequence>
<comment type="caution">
    <text evidence="2">The sequence shown here is derived from an EMBL/GenBank/DDBJ whole genome shotgun (WGS) entry which is preliminary data.</text>
</comment>
<evidence type="ECO:0000313" key="2">
    <source>
        <dbReference type="EMBL" id="KAK7285402.1"/>
    </source>
</evidence>
<name>A0AAN9ISE0_CLITE</name>
<dbReference type="EMBL" id="JAYKXN010000005">
    <property type="protein sequence ID" value="KAK7285402.1"/>
    <property type="molecule type" value="Genomic_DNA"/>
</dbReference>
<dbReference type="PANTHER" id="PTHR36746">
    <property type="entry name" value="BNAC04G51760D PROTEIN"/>
    <property type="match status" value="1"/>
</dbReference>
<feature type="compositionally biased region" description="Polar residues" evidence="1">
    <location>
        <begin position="184"/>
        <end position="201"/>
    </location>
</feature>
<evidence type="ECO:0000313" key="3">
    <source>
        <dbReference type="Proteomes" id="UP001359559"/>
    </source>
</evidence>
<organism evidence="2 3">
    <name type="scientific">Clitoria ternatea</name>
    <name type="common">Butterfly pea</name>
    <dbReference type="NCBI Taxonomy" id="43366"/>
    <lineage>
        <taxon>Eukaryota</taxon>
        <taxon>Viridiplantae</taxon>
        <taxon>Streptophyta</taxon>
        <taxon>Embryophyta</taxon>
        <taxon>Tracheophyta</taxon>
        <taxon>Spermatophyta</taxon>
        <taxon>Magnoliopsida</taxon>
        <taxon>eudicotyledons</taxon>
        <taxon>Gunneridae</taxon>
        <taxon>Pentapetalae</taxon>
        <taxon>rosids</taxon>
        <taxon>fabids</taxon>
        <taxon>Fabales</taxon>
        <taxon>Fabaceae</taxon>
        <taxon>Papilionoideae</taxon>
        <taxon>50 kb inversion clade</taxon>
        <taxon>NPAAA clade</taxon>
        <taxon>indigoferoid/millettioid clade</taxon>
        <taxon>Phaseoleae</taxon>
        <taxon>Clitoria</taxon>
    </lineage>
</organism>
<feature type="region of interest" description="Disordered" evidence="1">
    <location>
        <begin position="39"/>
        <end position="62"/>
    </location>
</feature>
<evidence type="ECO:0000256" key="1">
    <source>
        <dbReference type="SAM" id="MobiDB-lite"/>
    </source>
</evidence>
<dbReference type="Proteomes" id="UP001359559">
    <property type="component" value="Unassembled WGS sequence"/>
</dbReference>
<keyword evidence="3" id="KW-1185">Reference proteome</keyword>
<dbReference type="PANTHER" id="PTHR36746:SF12">
    <property type="entry name" value="DUF4005 DOMAIN-CONTAINING PROTEIN"/>
    <property type="match status" value="1"/>
</dbReference>
<dbReference type="AlphaFoldDB" id="A0AAN9ISE0"/>
<accession>A0AAN9ISE0</accession>
<proteinExistence type="predicted"/>
<feature type="region of interest" description="Disordered" evidence="1">
    <location>
        <begin position="179"/>
        <end position="234"/>
    </location>
</feature>
<protein>
    <submittedName>
        <fullName evidence="2">Uncharacterized protein</fullName>
    </submittedName>
</protein>
<feature type="compositionally biased region" description="Low complexity" evidence="1">
    <location>
        <begin position="221"/>
        <end position="234"/>
    </location>
</feature>
<gene>
    <name evidence="2" type="ORF">RJT34_20172</name>
</gene>